<sequence>MDEFPPLSRDPPRSSPAIHPATRSDPPWLAVAAKHGAPARNQMTGHAASETKRHTREPNSPVTDWGVTASYGASGSTTTSPPTPQGQTTSTQSTAELSSLSSFSSSSINNAQHIPPVVPPVPLASIHGSSHGTLAPARRSLPSSAGGLAAAAGGSAADRGGEQAYSAAPHTFGQGTRAELRSSDSDSDSDSYDGYSAPENPAVYTEPPLFPLSSSYSVSDSFSDSGSASAGIAGHRRGASTGAGDLSAFVRPPSPLFSSSDTEPAFELWGSARTSSPAATFNAYSARSVSVEHHSRRSASASTSTSPRSSVARAPNINPFLGTSTSRSRPSSPRRSSGTPGASPREPLGSGPPTPSGSAAPQIPWLAMPVAPLVVPPVLAATDRGPAPFGAFGAPLGSYASGADEATDLRMRAMSLSPRYAGSSAGNQMVLDQGLAPGISSASSFGLALPPSSSSNNTLRADHPPASEGTRAMSARAAFSSAGAHASTGPPGIPMLPLSARHAPHTSSVSAPGSATEHAKGVTRSTSESAATWQQLLQTNGLAPKVPPRTSPALGDEGGVGANGEATAAAAAAAAAATSAAALALSPRPVELAPRPPRIPVSNPVDAPPPLTPRAKANFKTNFLKPFREATQQGSFADALALANRAKAELTPSMHWRINLHLAGTAQKLNMVDDARELYASVHTAAPGDPQGWLAAAKMEQSLGEHDTALDLLNAGLSASPLDEALFVAALRHHEKHGSLDDARALLAMLRKQPIADCWKMVLEGALLEVRAGNLDAVRPLLAHLMDAVPWYGPVYNEALVAELGAGKLANAIAVIQRGLRENPRYGPLWFGALRVYELLYSAVLAHSKLSPLDPPYEFVRDSPIVPAPAPHLAGARANMLTTIEAALANISRELAWKVHHSAAHVLMRIGVEDEMLSHFARAALRCPPNLVWKVWVHAARMELSRSRTPAARAFVAQALACVPAKLRHVVLIEAARLEEFNFNLPKARDILHSALTPGKDGWKVHLELVLLELRAGLLDEALHALLRALAVFPSTGRLWALLIQLRAYSSFDVQKATFHAAVRQVPKSGEVWCEGARLYLNPVSPLFDLVAARKCLQYAMLFTPQYGDSLVESLLLSMLTEPRFSSLLSEGSVFSDSPQGAASVLATPWAQPPALLRACALSEPNYGMLWFQYKAKCGEHATARQVLAAAADGVAAHLDAFTRVYQLAVAGAPWQRAAYLRSKLEPHSGLSSLERLLDARSSATDSMDNWFNVIYGSDHLSI</sequence>
<feature type="compositionally biased region" description="Low complexity" evidence="2">
    <location>
        <begin position="140"/>
        <end position="157"/>
    </location>
</feature>
<dbReference type="EMBL" id="GL349487">
    <property type="protein sequence ID" value="KNC54200.1"/>
    <property type="molecule type" value="Genomic_DNA"/>
</dbReference>
<dbReference type="InterPro" id="IPR011990">
    <property type="entry name" value="TPR-like_helical_dom_sf"/>
</dbReference>
<dbReference type="PANTHER" id="PTHR11246">
    <property type="entry name" value="PRE-MRNA SPLICING FACTOR"/>
    <property type="match status" value="1"/>
</dbReference>
<keyword evidence="4" id="KW-1185">Reference proteome</keyword>
<dbReference type="Gene3D" id="1.25.40.10">
    <property type="entry name" value="Tetratricopeptide repeat domain"/>
    <property type="match status" value="2"/>
</dbReference>
<dbReference type="GeneID" id="25568326"/>
<dbReference type="OrthoDB" id="440128at2759"/>
<dbReference type="eggNOG" id="ENOG502QRVD">
    <property type="taxonomic scope" value="Eukaryota"/>
</dbReference>
<name>A0A0L0DPL6_THETB</name>
<dbReference type="InterPro" id="IPR045075">
    <property type="entry name" value="Syf1-like"/>
</dbReference>
<dbReference type="InterPro" id="IPR003107">
    <property type="entry name" value="HAT"/>
</dbReference>
<evidence type="ECO:0000256" key="2">
    <source>
        <dbReference type="SAM" id="MobiDB-lite"/>
    </source>
</evidence>
<protein>
    <submittedName>
        <fullName evidence="3">Uncharacterized protein</fullName>
    </submittedName>
</protein>
<feature type="compositionally biased region" description="Low complexity" evidence="2">
    <location>
        <begin position="213"/>
        <end position="233"/>
    </location>
</feature>
<feature type="compositionally biased region" description="Low complexity" evidence="2">
    <location>
        <begin position="68"/>
        <end position="107"/>
    </location>
</feature>
<evidence type="ECO:0000256" key="1">
    <source>
        <dbReference type="ARBA" id="ARBA00022737"/>
    </source>
</evidence>
<dbReference type="AlphaFoldDB" id="A0A0L0DPL6"/>
<evidence type="ECO:0000313" key="4">
    <source>
        <dbReference type="Proteomes" id="UP000054408"/>
    </source>
</evidence>
<dbReference type="PANTHER" id="PTHR11246:SF20">
    <property type="entry name" value="TPR-CONTAINING PROTEIN DDB_G0280363"/>
    <property type="match status" value="1"/>
</dbReference>
<dbReference type="SMART" id="SM00386">
    <property type="entry name" value="HAT"/>
    <property type="match status" value="5"/>
</dbReference>
<reference evidence="3 4" key="1">
    <citation type="submission" date="2010-05" db="EMBL/GenBank/DDBJ databases">
        <title>The Genome Sequence of Thecamonas trahens ATCC 50062.</title>
        <authorList>
            <consortium name="The Broad Institute Genome Sequencing Platform"/>
            <person name="Russ C."/>
            <person name="Cuomo C."/>
            <person name="Shea T."/>
            <person name="Young S.K."/>
            <person name="Zeng Q."/>
            <person name="Koehrsen M."/>
            <person name="Haas B."/>
            <person name="Borodovsky M."/>
            <person name="Guigo R."/>
            <person name="Alvarado L."/>
            <person name="Berlin A."/>
            <person name="Bochicchio J."/>
            <person name="Borenstein D."/>
            <person name="Chapman S."/>
            <person name="Chen Z."/>
            <person name="Freedman E."/>
            <person name="Gellesch M."/>
            <person name="Goldberg J."/>
            <person name="Griggs A."/>
            <person name="Gujja S."/>
            <person name="Heilman E."/>
            <person name="Heiman D."/>
            <person name="Hepburn T."/>
            <person name="Howarth C."/>
            <person name="Jen D."/>
            <person name="Larson L."/>
            <person name="Mehta T."/>
            <person name="Park D."/>
            <person name="Pearson M."/>
            <person name="Roberts A."/>
            <person name="Saif S."/>
            <person name="Shenoy N."/>
            <person name="Sisk P."/>
            <person name="Stolte C."/>
            <person name="Sykes S."/>
            <person name="Thomson T."/>
            <person name="Walk T."/>
            <person name="White J."/>
            <person name="Yandava C."/>
            <person name="Burger G."/>
            <person name="Gray M.W."/>
            <person name="Holland P.W.H."/>
            <person name="King N."/>
            <person name="Lang F.B.F."/>
            <person name="Roger A.J."/>
            <person name="Ruiz-Trillo I."/>
            <person name="Lander E."/>
            <person name="Nusbaum C."/>
        </authorList>
    </citation>
    <scope>NUCLEOTIDE SEQUENCE [LARGE SCALE GENOMIC DNA]</scope>
    <source>
        <strain evidence="3 4">ATCC 50062</strain>
    </source>
</reference>
<accession>A0A0L0DPL6</accession>
<feature type="region of interest" description="Disordered" evidence="2">
    <location>
        <begin position="1"/>
        <end position="264"/>
    </location>
</feature>
<dbReference type="SUPFAM" id="SSF48452">
    <property type="entry name" value="TPR-like"/>
    <property type="match status" value="2"/>
</dbReference>
<dbReference type="STRING" id="461836.A0A0L0DPL6"/>
<feature type="compositionally biased region" description="Polar residues" evidence="2">
    <location>
        <begin position="523"/>
        <end position="541"/>
    </location>
</feature>
<feature type="compositionally biased region" description="Low complexity" evidence="2">
    <location>
        <begin position="298"/>
        <end position="315"/>
    </location>
</feature>
<dbReference type="GO" id="GO:0000398">
    <property type="term" value="P:mRNA splicing, via spliceosome"/>
    <property type="evidence" value="ECO:0007669"/>
    <property type="project" value="InterPro"/>
</dbReference>
<gene>
    <name evidence="3" type="ORF">AMSG_09989</name>
</gene>
<proteinExistence type="predicted"/>
<feature type="compositionally biased region" description="Low complexity" evidence="2">
    <location>
        <begin position="322"/>
        <end position="349"/>
    </location>
</feature>
<feature type="region of interest" description="Disordered" evidence="2">
    <location>
        <begin position="290"/>
        <end position="361"/>
    </location>
</feature>
<dbReference type="Proteomes" id="UP000054408">
    <property type="component" value="Unassembled WGS sequence"/>
</dbReference>
<organism evidence="3 4">
    <name type="scientific">Thecamonas trahens ATCC 50062</name>
    <dbReference type="NCBI Taxonomy" id="461836"/>
    <lineage>
        <taxon>Eukaryota</taxon>
        <taxon>Apusozoa</taxon>
        <taxon>Apusomonadida</taxon>
        <taxon>Apusomonadidae</taxon>
        <taxon>Thecamonas</taxon>
    </lineage>
</organism>
<evidence type="ECO:0000313" key="3">
    <source>
        <dbReference type="EMBL" id="KNC54200.1"/>
    </source>
</evidence>
<feature type="region of interest" description="Disordered" evidence="2">
    <location>
        <begin position="447"/>
        <end position="560"/>
    </location>
</feature>
<keyword evidence="1" id="KW-0677">Repeat</keyword>
<dbReference type="RefSeq" id="XP_013753840.1">
    <property type="nucleotide sequence ID" value="XM_013898386.1"/>
</dbReference>
<feature type="compositionally biased region" description="Low complexity" evidence="2">
    <location>
        <begin position="472"/>
        <end position="487"/>
    </location>
</feature>